<name>A0ACB9MAQ8_9MYRT</name>
<comment type="caution">
    <text evidence="1">The sequence shown here is derived from an EMBL/GenBank/DDBJ whole genome shotgun (WGS) entry which is preliminary data.</text>
</comment>
<reference evidence="2" key="1">
    <citation type="journal article" date="2023" name="Front. Plant Sci.">
        <title>Chromosomal-level genome assembly of Melastoma candidum provides insights into trichome evolution.</title>
        <authorList>
            <person name="Zhong Y."/>
            <person name="Wu W."/>
            <person name="Sun C."/>
            <person name="Zou P."/>
            <person name="Liu Y."/>
            <person name="Dai S."/>
            <person name="Zhou R."/>
        </authorList>
    </citation>
    <scope>NUCLEOTIDE SEQUENCE [LARGE SCALE GENOMIC DNA]</scope>
</reference>
<dbReference type="Proteomes" id="UP001057402">
    <property type="component" value="Chromosome 10"/>
</dbReference>
<evidence type="ECO:0000313" key="2">
    <source>
        <dbReference type="Proteomes" id="UP001057402"/>
    </source>
</evidence>
<gene>
    <name evidence="1" type="ORF">MLD38_034802</name>
</gene>
<protein>
    <submittedName>
        <fullName evidence="1">Uncharacterized protein</fullName>
    </submittedName>
</protein>
<dbReference type="EMBL" id="CM042889">
    <property type="protein sequence ID" value="KAI4321419.1"/>
    <property type="molecule type" value="Genomic_DNA"/>
</dbReference>
<sequence length="323" mass="34402">MSSPFSLLAFATFFLVSMTREVGAQLSSDFYSSSCPSALSIINDAVTSAVSSEARMGASLLRLHFHDCFVNAIQGCDGSVLLSDTANFTGEQTAFPNVNSLRGFDVIGNIKSQLEKQCPGTVSCADIVAVAARDSVVALGGTSWTVQLGRRDSTAASLTDANNNLPSPFSDLSTLTSAFSRKGFSADELVVLSGAHTIGRARCRFFRARIFNDTNIDSSFASSAQQNCPSVGGDDNLESLDSVTSDTFDNQYFQNLVNLKGLLHSDQQLFNNGSADSQVQSYSQDSNTFLDDFGKAMIKMGNLSPLTGTDGQIRLECSKVNAS</sequence>
<evidence type="ECO:0000313" key="1">
    <source>
        <dbReference type="EMBL" id="KAI4321419.1"/>
    </source>
</evidence>
<organism evidence="1 2">
    <name type="scientific">Melastoma candidum</name>
    <dbReference type="NCBI Taxonomy" id="119954"/>
    <lineage>
        <taxon>Eukaryota</taxon>
        <taxon>Viridiplantae</taxon>
        <taxon>Streptophyta</taxon>
        <taxon>Embryophyta</taxon>
        <taxon>Tracheophyta</taxon>
        <taxon>Spermatophyta</taxon>
        <taxon>Magnoliopsida</taxon>
        <taxon>eudicotyledons</taxon>
        <taxon>Gunneridae</taxon>
        <taxon>Pentapetalae</taxon>
        <taxon>rosids</taxon>
        <taxon>malvids</taxon>
        <taxon>Myrtales</taxon>
        <taxon>Melastomataceae</taxon>
        <taxon>Melastomatoideae</taxon>
        <taxon>Melastomateae</taxon>
        <taxon>Melastoma</taxon>
    </lineage>
</organism>
<keyword evidence="2" id="KW-1185">Reference proteome</keyword>
<accession>A0ACB9MAQ8</accession>
<proteinExistence type="predicted"/>